<feature type="domain" description="DUF306" evidence="1">
    <location>
        <begin position="167"/>
        <end position="278"/>
    </location>
</feature>
<proteinExistence type="predicted"/>
<dbReference type="InterPro" id="IPR038670">
    <property type="entry name" value="HslJ-like_sf"/>
</dbReference>
<keyword evidence="3" id="KW-1185">Reference proteome</keyword>
<dbReference type="RefSeq" id="WP_220681646.1">
    <property type="nucleotide sequence ID" value="NZ_CP037968.1"/>
</dbReference>
<dbReference type="Gene3D" id="2.40.128.270">
    <property type="match status" value="4"/>
</dbReference>
<organism evidence="2 3">
    <name type="scientific">Methanofollis formosanus</name>
    <dbReference type="NCBI Taxonomy" id="299308"/>
    <lineage>
        <taxon>Archaea</taxon>
        <taxon>Methanobacteriati</taxon>
        <taxon>Methanobacteriota</taxon>
        <taxon>Stenosarchaea group</taxon>
        <taxon>Methanomicrobia</taxon>
        <taxon>Methanomicrobiales</taxon>
        <taxon>Methanomicrobiaceae</taxon>
        <taxon>Methanofollis</taxon>
    </lineage>
</organism>
<feature type="domain" description="DUF306" evidence="1">
    <location>
        <begin position="287"/>
        <end position="398"/>
    </location>
</feature>
<name>A0A8G1A371_9EURY</name>
<reference evidence="2" key="2">
    <citation type="submission" date="2019-03" db="EMBL/GenBank/DDBJ databases">
        <authorList>
            <person name="Chen S.-C."/>
            <person name="Wu S.-Y."/>
            <person name="Lai M.-C."/>
        </authorList>
    </citation>
    <scope>NUCLEOTIDE SEQUENCE</scope>
    <source>
        <strain evidence="2">ML15</strain>
    </source>
</reference>
<accession>A0A8G1A371</accession>
<reference evidence="2" key="1">
    <citation type="journal article" date="2005" name="Int. J. Syst. Evol. Microbiol.">
        <title>Methanofollis formosanus sp. nov., isolated from a fish pond.</title>
        <authorList>
            <person name="Wu S.Y."/>
            <person name="Chen S.C."/>
            <person name="Lai M.C."/>
        </authorList>
    </citation>
    <scope>NUCLEOTIDE SEQUENCE</scope>
    <source>
        <strain evidence="2">ML15</strain>
    </source>
</reference>
<gene>
    <name evidence="2" type="ORF">E2N92_13290</name>
</gene>
<dbReference type="KEGG" id="mfk:E2N92_13290"/>
<dbReference type="PANTHER" id="PTHR35535">
    <property type="entry name" value="HEAT SHOCK PROTEIN HSLJ"/>
    <property type="match status" value="1"/>
</dbReference>
<evidence type="ECO:0000259" key="1">
    <source>
        <dbReference type="Pfam" id="PF03724"/>
    </source>
</evidence>
<evidence type="ECO:0000313" key="2">
    <source>
        <dbReference type="EMBL" id="QYZ80332.1"/>
    </source>
</evidence>
<sequence>MRPMKKNTMRRTLPLLGVAVVLSACLLAAGCTGQTPDGTDNETVQGTDLNGTAWDLLSYTQNGSMKDALAGTTVTLVLGENNTASGSAGCNAYSASYTLDGTAITFGPAVSTLMYCPIEGLMEQESAYLRFLDTVKSYEVKDETLTFFDENGTAVLVFGKHVPPQPEPLVGTDWTLVSYHTGDAIVSVIAGTEVTAVFEEDGKVAGSAGCNRYFASYEVNGTEMTIGPAGSTLMACQKEGVMEQESAYLGLLGTVKTFTIEGETLTFFDENGTRILEFAKAVPPQPEPLVGTNWTLVSYHTGDAIVPVIAGTEITAVFNEDGQVAGSAGCNRYFASYEVNGTEMTIGPAGSTLMACLNEDVAEQESTFLGLLGTVKSFAIEGDRLSLMDENGTAVLVFAKAETPASLPLVGTTWVLDAYHLDDIVMPVIEGTEITAVFDEDGKVTGSAGCNRYFASYNLTGSSMEIGPAGSTKMFCAEPEGIMEQESTYLSLLGAVKSYTIEGDQLELLDERGWRVLAFTAKV</sequence>
<dbReference type="OrthoDB" id="107075at2157"/>
<evidence type="ECO:0000313" key="3">
    <source>
        <dbReference type="Proteomes" id="UP000826709"/>
    </source>
</evidence>
<feature type="domain" description="DUF306" evidence="1">
    <location>
        <begin position="408"/>
        <end position="519"/>
    </location>
</feature>
<dbReference type="PROSITE" id="PS51257">
    <property type="entry name" value="PROKAR_LIPOPROTEIN"/>
    <property type="match status" value="1"/>
</dbReference>
<dbReference type="EMBL" id="CP037968">
    <property type="protein sequence ID" value="QYZ80332.1"/>
    <property type="molecule type" value="Genomic_DNA"/>
</dbReference>
<dbReference type="PANTHER" id="PTHR35535:SF2">
    <property type="entry name" value="DUF306 DOMAIN-CONTAINING PROTEIN"/>
    <property type="match status" value="1"/>
</dbReference>
<dbReference type="InterPro" id="IPR053147">
    <property type="entry name" value="Hsp_HslJ-like"/>
</dbReference>
<dbReference type="Proteomes" id="UP000826709">
    <property type="component" value="Chromosome"/>
</dbReference>
<dbReference type="AlphaFoldDB" id="A0A8G1A371"/>
<protein>
    <submittedName>
        <fullName evidence="2">META domain-containing protein</fullName>
    </submittedName>
</protein>
<dbReference type="InterPro" id="IPR005184">
    <property type="entry name" value="DUF306_Meta_HslJ"/>
</dbReference>
<feature type="domain" description="DUF306" evidence="1">
    <location>
        <begin position="48"/>
        <end position="158"/>
    </location>
</feature>
<dbReference type="Pfam" id="PF03724">
    <property type="entry name" value="META"/>
    <property type="match status" value="4"/>
</dbReference>